<evidence type="ECO:0000256" key="2">
    <source>
        <dbReference type="ARBA" id="ARBA00006573"/>
    </source>
</evidence>
<dbReference type="InterPro" id="IPR012610">
    <property type="entry name" value="SASP_SspH"/>
</dbReference>
<proteinExistence type="inferred from homology"/>
<reference evidence="4 5" key="1">
    <citation type="submission" date="2020-09" db="EMBL/GenBank/DDBJ databases">
        <title>Paenibacillus sp. CAU 1523 isolated from sand of Haeundae Beach.</title>
        <authorList>
            <person name="Kim W."/>
        </authorList>
    </citation>
    <scope>NUCLEOTIDE SEQUENCE [LARGE SCALE GENOMIC DNA]</scope>
    <source>
        <strain evidence="4 5">CAU 1523</strain>
    </source>
</reference>
<comment type="subcellular location">
    <subcellularLocation>
        <location evidence="1">Spore core</location>
    </subcellularLocation>
</comment>
<accession>A0ABR9AW08</accession>
<dbReference type="Proteomes" id="UP000634529">
    <property type="component" value="Unassembled WGS sequence"/>
</dbReference>
<protein>
    <submittedName>
        <fullName evidence="4">H-type small acid-soluble spore protein</fullName>
    </submittedName>
</protein>
<comment type="similarity">
    <text evidence="2">Belongs to the SspH family.</text>
</comment>
<keyword evidence="5" id="KW-1185">Reference proteome</keyword>
<gene>
    <name evidence="4" type="ORF">IFO66_08295</name>
</gene>
<dbReference type="Pfam" id="PF08141">
    <property type="entry name" value="SspH"/>
    <property type="match status" value="1"/>
</dbReference>
<evidence type="ECO:0000313" key="5">
    <source>
        <dbReference type="Proteomes" id="UP000634529"/>
    </source>
</evidence>
<keyword evidence="3" id="KW-0749">Sporulation</keyword>
<evidence type="ECO:0000313" key="4">
    <source>
        <dbReference type="EMBL" id="MBD8498310.1"/>
    </source>
</evidence>
<evidence type="ECO:0000256" key="3">
    <source>
        <dbReference type="ARBA" id="ARBA00022969"/>
    </source>
</evidence>
<organism evidence="4 5">
    <name type="scientific">Paenibacillus arenosi</name>
    <dbReference type="NCBI Taxonomy" id="2774142"/>
    <lineage>
        <taxon>Bacteria</taxon>
        <taxon>Bacillati</taxon>
        <taxon>Bacillota</taxon>
        <taxon>Bacilli</taxon>
        <taxon>Bacillales</taxon>
        <taxon>Paenibacillaceae</taxon>
        <taxon>Paenibacillus</taxon>
    </lineage>
</organism>
<sequence>MNVNRAKEIYDSSSNFVVQLDGEHSVWIESVDVANGMATVQVGTNPADTQTVSVERLKEESHQ</sequence>
<comment type="caution">
    <text evidence="4">The sequence shown here is derived from an EMBL/GenBank/DDBJ whole genome shotgun (WGS) entry which is preliminary data.</text>
</comment>
<evidence type="ECO:0000256" key="1">
    <source>
        <dbReference type="ARBA" id="ARBA00004288"/>
    </source>
</evidence>
<name>A0ABR9AW08_9BACL</name>
<dbReference type="RefSeq" id="WP_192024705.1">
    <property type="nucleotide sequence ID" value="NZ_JACYTN010000004.1"/>
</dbReference>
<dbReference type="EMBL" id="JACYTN010000004">
    <property type="protein sequence ID" value="MBD8498310.1"/>
    <property type="molecule type" value="Genomic_DNA"/>
</dbReference>